<dbReference type="InterPro" id="IPR017900">
    <property type="entry name" value="4Fe4S_Fe_S_CS"/>
</dbReference>
<accession>A0A3B0XUQ5</accession>
<dbReference type="PROSITE" id="PS00198">
    <property type="entry name" value="4FE4S_FER_1"/>
    <property type="match status" value="1"/>
</dbReference>
<dbReference type="Gene3D" id="3.30.70.20">
    <property type="match status" value="2"/>
</dbReference>
<proteinExistence type="predicted"/>
<organism evidence="2">
    <name type="scientific">hydrothermal vent metagenome</name>
    <dbReference type="NCBI Taxonomy" id="652676"/>
    <lineage>
        <taxon>unclassified sequences</taxon>
        <taxon>metagenomes</taxon>
        <taxon>ecological metagenomes</taxon>
    </lineage>
</organism>
<feature type="domain" description="4Fe-4S ferredoxin-type" evidence="1">
    <location>
        <begin position="39"/>
        <end position="70"/>
    </location>
</feature>
<sequence>MDRREFFTRSAGKVAQKVTQHAAEKARENAARWIRPPFAIEELDFLIACTRCGDCINACPYEIIFPLSSKLGVKVFNTPAMDLNNHGCHLCEDWPCVQACVQACEKPVLKIPEINSEQKENTTSLKKPLPKLANGFINIKTCLPYSGPECGACKVCPVEGAMVWNMEKPSINNDLCTGCALCREACIVEPKAIDVQSIYKTA</sequence>
<protein>
    <submittedName>
        <fullName evidence="2">Ferredoxin-type protein NapF (Periplasmic nitrate reductase)</fullName>
    </submittedName>
</protein>
<evidence type="ECO:0000313" key="2">
    <source>
        <dbReference type="EMBL" id="VAW60056.1"/>
    </source>
</evidence>
<name>A0A3B0XUQ5_9ZZZZ</name>
<dbReference type="PROSITE" id="PS51379">
    <property type="entry name" value="4FE4S_FER_2"/>
    <property type="match status" value="2"/>
</dbReference>
<dbReference type="AlphaFoldDB" id="A0A3B0XUQ5"/>
<dbReference type="SUPFAM" id="SSF54862">
    <property type="entry name" value="4Fe-4S ferredoxins"/>
    <property type="match status" value="1"/>
</dbReference>
<reference evidence="2" key="1">
    <citation type="submission" date="2018-06" db="EMBL/GenBank/DDBJ databases">
        <authorList>
            <person name="Zhirakovskaya E."/>
        </authorList>
    </citation>
    <scope>NUCLEOTIDE SEQUENCE</scope>
</reference>
<dbReference type="InterPro" id="IPR017896">
    <property type="entry name" value="4Fe4S_Fe-S-bd"/>
</dbReference>
<feature type="domain" description="4Fe-4S ferredoxin-type" evidence="1">
    <location>
        <begin position="167"/>
        <end position="198"/>
    </location>
</feature>
<evidence type="ECO:0000259" key="1">
    <source>
        <dbReference type="PROSITE" id="PS51379"/>
    </source>
</evidence>
<gene>
    <name evidence="2" type="ORF">MNBD_GAMMA08-2873</name>
</gene>
<dbReference type="EMBL" id="UOFH01000120">
    <property type="protein sequence ID" value="VAW60056.1"/>
    <property type="molecule type" value="Genomic_DNA"/>
</dbReference>